<organism evidence="5 6">
    <name type="scientific">Enterovibrio norvegicus</name>
    <dbReference type="NCBI Taxonomy" id="188144"/>
    <lineage>
        <taxon>Bacteria</taxon>
        <taxon>Pseudomonadati</taxon>
        <taxon>Pseudomonadota</taxon>
        <taxon>Gammaproteobacteria</taxon>
        <taxon>Vibrionales</taxon>
        <taxon>Vibrionaceae</taxon>
        <taxon>Enterovibrio</taxon>
    </lineage>
</organism>
<evidence type="ECO:0000256" key="3">
    <source>
        <dbReference type="ARBA" id="ARBA00023180"/>
    </source>
</evidence>
<evidence type="ECO:0000256" key="4">
    <source>
        <dbReference type="SAM" id="MobiDB-lite"/>
    </source>
</evidence>
<dbReference type="InterPro" id="IPR013517">
    <property type="entry name" value="FG-GAP"/>
</dbReference>
<keyword evidence="1" id="KW-0732">Signal</keyword>
<dbReference type="InterPro" id="IPR028994">
    <property type="entry name" value="Integrin_alpha_N"/>
</dbReference>
<dbReference type="AlphaFoldDB" id="A0A2N7LFT2"/>
<comment type="caution">
    <text evidence="5">The sequence shown here is derived from an EMBL/GenBank/DDBJ whole genome shotgun (WGS) entry which is preliminary data.</text>
</comment>
<protein>
    <recommendedName>
        <fullName evidence="7">Integrin</fullName>
    </recommendedName>
</protein>
<sequence length="478" mass="48988">MTALVTYFKASNTNADDFFGRAVSLSADGSTLAVGAYGEDSDATGVNGDQTNDDALGSGAVYVYRHTAGVWAQTAYIKASNTGADDFFGFAISISSDGTTLAVGAYGEDSSSTGIDGDQTNNSRGDAGAVYVYRNDAGTWAQTAYIKSPSTGGNDLFGYAVALSSDGTTLAVGAYREDSSSTGTNGDPANNDRGDSGAAYVYRQSAGTWAYEAYIKASNTGGNDFFGNAVSLSADGNTLAVSAYREDSATSGINGDQTSNGESDSGAVYVYRKNGGVWAQEAYIKASNPGTVDLFGNVVSLSEDGNILAVGAFREDSAATGINGDQLSNSALKSGAVYVYHYTASAWAQMAYIKASNTDSEDYFGHVVSLSADGSTLAVGAYEEDSDATGINGDGTNDNAVDTGAVYVYQQNAGIWTQTVYIKASNTGASDFFGYAVSLSEDGTALAVGAHEENSAATGLNGDEADESALKAGSAYLF</sequence>
<dbReference type="PANTHER" id="PTHR36220">
    <property type="entry name" value="UNNAMED PRODUCT"/>
    <property type="match status" value="1"/>
</dbReference>
<keyword evidence="2" id="KW-0677">Repeat</keyword>
<evidence type="ECO:0000256" key="1">
    <source>
        <dbReference type="ARBA" id="ARBA00022729"/>
    </source>
</evidence>
<dbReference type="SUPFAM" id="SSF50965">
    <property type="entry name" value="Galactose oxidase, central domain"/>
    <property type="match status" value="1"/>
</dbReference>
<dbReference type="Proteomes" id="UP000235387">
    <property type="component" value="Unassembled WGS sequence"/>
</dbReference>
<evidence type="ECO:0008006" key="7">
    <source>
        <dbReference type="Google" id="ProtNLM"/>
    </source>
</evidence>
<gene>
    <name evidence="5" type="ORF">BCT23_10590</name>
</gene>
<feature type="region of interest" description="Disordered" evidence="4">
    <location>
        <begin position="176"/>
        <end position="196"/>
    </location>
</feature>
<dbReference type="InterPro" id="IPR011043">
    <property type="entry name" value="Gal_Oxase/kelch_b-propeller"/>
</dbReference>
<proteinExistence type="predicted"/>
<evidence type="ECO:0000313" key="5">
    <source>
        <dbReference type="EMBL" id="PMN94313.1"/>
    </source>
</evidence>
<keyword evidence="3" id="KW-0325">Glycoprotein</keyword>
<evidence type="ECO:0000313" key="6">
    <source>
        <dbReference type="Proteomes" id="UP000235387"/>
    </source>
</evidence>
<dbReference type="Pfam" id="PF14312">
    <property type="entry name" value="FG-GAP_2"/>
    <property type="match status" value="7"/>
</dbReference>
<dbReference type="EMBL" id="MDAL01000008">
    <property type="protein sequence ID" value="PMN94313.1"/>
    <property type="molecule type" value="Genomic_DNA"/>
</dbReference>
<dbReference type="Gene3D" id="2.130.10.130">
    <property type="entry name" value="Integrin alpha, N-terminal"/>
    <property type="match status" value="4"/>
</dbReference>
<reference evidence="6" key="1">
    <citation type="submission" date="2016-07" db="EMBL/GenBank/DDBJ databases">
        <title>Nontailed viruses are major unrecognized killers of bacteria in the ocean.</title>
        <authorList>
            <person name="Kauffman K."/>
            <person name="Hussain F."/>
            <person name="Yang J."/>
            <person name="Arevalo P."/>
            <person name="Brown J."/>
            <person name="Cutler M."/>
            <person name="Kelly L."/>
            <person name="Polz M.F."/>
        </authorList>
    </citation>
    <scope>NUCLEOTIDE SEQUENCE [LARGE SCALE GENOMIC DNA]</scope>
    <source>
        <strain evidence="6">10N.261.45.A10</strain>
    </source>
</reference>
<dbReference type="SMART" id="SM00191">
    <property type="entry name" value="Int_alpha"/>
    <property type="match status" value="6"/>
</dbReference>
<name>A0A2N7LFT2_9GAMM</name>
<evidence type="ECO:0000256" key="2">
    <source>
        <dbReference type="ARBA" id="ARBA00022737"/>
    </source>
</evidence>
<dbReference type="PANTHER" id="PTHR36220:SF1">
    <property type="entry name" value="GAMMA TUBULIN COMPLEX COMPONENT C-TERMINAL DOMAIN-CONTAINING PROTEIN"/>
    <property type="match status" value="1"/>
</dbReference>
<dbReference type="InterPro" id="IPR013519">
    <property type="entry name" value="Int_alpha_beta-p"/>
</dbReference>
<accession>A0A2N7LFT2</accession>